<protein>
    <recommendedName>
        <fullName evidence="2">Antitoxin</fullName>
    </recommendedName>
</protein>
<gene>
    <name evidence="3" type="ORF">NQ502_08210</name>
</gene>
<evidence type="ECO:0000313" key="3">
    <source>
        <dbReference type="EMBL" id="UWP60998.1"/>
    </source>
</evidence>
<evidence type="ECO:0000313" key="4">
    <source>
        <dbReference type="Proteomes" id="UP001060164"/>
    </source>
</evidence>
<dbReference type="EMBL" id="CP102290">
    <property type="protein sequence ID" value="UWP60998.1"/>
    <property type="molecule type" value="Genomic_DNA"/>
</dbReference>
<reference evidence="3" key="1">
    <citation type="journal article" date="2022" name="Cell">
        <title>Design, construction, and in vivo augmentation of a complex gut microbiome.</title>
        <authorList>
            <person name="Cheng A.G."/>
            <person name="Ho P.Y."/>
            <person name="Aranda-Diaz A."/>
            <person name="Jain S."/>
            <person name="Yu F.B."/>
            <person name="Meng X."/>
            <person name="Wang M."/>
            <person name="Iakiviak M."/>
            <person name="Nagashima K."/>
            <person name="Zhao A."/>
            <person name="Murugkar P."/>
            <person name="Patil A."/>
            <person name="Atabakhsh K."/>
            <person name="Weakley A."/>
            <person name="Yan J."/>
            <person name="Brumbaugh A.R."/>
            <person name="Higginbottom S."/>
            <person name="Dimas A."/>
            <person name="Shiver A.L."/>
            <person name="Deutschbauer A."/>
            <person name="Neff N."/>
            <person name="Sonnenburg J.L."/>
            <person name="Huang K.C."/>
            <person name="Fischbach M.A."/>
        </authorList>
    </citation>
    <scope>NUCLEOTIDE SEQUENCE</scope>
    <source>
        <strain evidence="3">DSM 19829</strain>
    </source>
</reference>
<dbReference type="Proteomes" id="UP001060164">
    <property type="component" value="Chromosome"/>
</dbReference>
<dbReference type="Pfam" id="PF02604">
    <property type="entry name" value="PhdYeFM_antitox"/>
    <property type="match status" value="1"/>
</dbReference>
<proteinExistence type="inferred from homology"/>
<organism evidence="3 4">
    <name type="scientific">Ruminococcus gauvreauii</name>
    <dbReference type="NCBI Taxonomy" id="438033"/>
    <lineage>
        <taxon>Bacteria</taxon>
        <taxon>Bacillati</taxon>
        <taxon>Bacillota</taxon>
        <taxon>Clostridia</taxon>
        <taxon>Eubacteriales</taxon>
        <taxon>Oscillospiraceae</taxon>
        <taxon>Ruminococcus</taxon>
    </lineage>
</organism>
<comment type="function">
    <text evidence="2">Antitoxin component of a type II toxin-antitoxin (TA) system.</text>
</comment>
<evidence type="ECO:0000256" key="2">
    <source>
        <dbReference type="RuleBase" id="RU362080"/>
    </source>
</evidence>
<dbReference type="Gene3D" id="3.40.1620.10">
    <property type="entry name" value="YefM-like domain"/>
    <property type="match status" value="1"/>
</dbReference>
<accession>A0ABY5VLW6</accession>
<keyword evidence="4" id="KW-1185">Reference proteome</keyword>
<dbReference type="InterPro" id="IPR006442">
    <property type="entry name" value="Antitoxin_Phd/YefM"/>
</dbReference>
<dbReference type="SUPFAM" id="SSF143120">
    <property type="entry name" value="YefM-like"/>
    <property type="match status" value="1"/>
</dbReference>
<dbReference type="RefSeq" id="WP_028529887.1">
    <property type="nucleotide sequence ID" value="NZ_CABLBR010000036.1"/>
</dbReference>
<comment type="similarity">
    <text evidence="1 2">Belongs to the phD/YefM antitoxin family.</text>
</comment>
<dbReference type="InterPro" id="IPR036165">
    <property type="entry name" value="YefM-like_sf"/>
</dbReference>
<dbReference type="NCBIfam" id="TIGR01552">
    <property type="entry name" value="phd_fam"/>
    <property type="match status" value="1"/>
</dbReference>
<evidence type="ECO:0000256" key="1">
    <source>
        <dbReference type="ARBA" id="ARBA00009981"/>
    </source>
</evidence>
<sequence length="85" mass="9621">MIQIKPVSDLRNKFPDIEKIVNEGEPVYLTKNGYGAMVVLSLEAYSKLTDGVESKLDEADFAAENCSRHYTHDEVFSGLRRKIND</sequence>
<name>A0ABY5VLW6_9FIRM</name>